<keyword evidence="1" id="KW-1133">Transmembrane helix</keyword>
<accession>A0AB33ILV2</accession>
<sequence length="183" mass="21543">MKEFRAILFYLYKVLIPSLPLLIYSTIVVYIVNRHTGSPLYFLGYNLSECLSSTTLFIIGLLHFILYAVLYHEKYYGDFMRYMGKYNPTIMSVLTMGIYNTYLLDAYYVVKRYSQDELLYTNYHNAIGNFIAMIPVVNIIIYIRIAYKTHKGGDRTPLSRIIGYYLCGRLISYYIENVDYSDF</sequence>
<dbReference type="EMBL" id="AP035785">
    <property type="protein sequence ID" value="BFO70393.1"/>
    <property type="molecule type" value="Genomic_DNA"/>
</dbReference>
<organism evidence="2">
    <name type="scientific">Prevotella sp. GTC17253</name>
    <dbReference type="NCBI Taxonomy" id="3236793"/>
    <lineage>
        <taxon>Bacteria</taxon>
        <taxon>Pseudomonadati</taxon>
        <taxon>Bacteroidota</taxon>
        <taxon>Bacteroidia</taxon>
        <taxon>Bacteroidales</taxon>
        <taxon>Prevotellaceae</taxon>
        <taxon>Prevotella</taxon>
    </lineage>
</organism>
<evidence type="ECO:0008006" key="3">
    <source>
        <dbReference type="Google" id="ProtNLM"/>
    </source>
</evidence>
<proteinExistence type="predicted"/>
<feature type="transmembrane region" description="Helical" evidence="1">
    <location>
        <begin position="7"/>
        <end position="31"/>
    </location>
</feature>
<keyword evidence="1" id="KW-0472">Membrane</keyword>
<keyword evidence="1" id="KW-0812">Transmembrane</keyword>
<dbReference type="AlphaFoldDB" id="A0AB33ILV2"/>
<name>A0AB33ILV2_9BACT</name>
<evidence type="ECO:0000256" key="1">
    <source>
        <dbReference type="SAM" id="Phobius"/>
    </source>
</evidence>
<gene>
    <name evidence="2" type="ORF">GTC17253_03590</name>
</gene>
<feature type="transmembrane region" description="Helical" evidence="1">
    <location>
        <begin position="130"/>
        <end position="147"/>
    </location>
</feature>
<evidence type="ECO:0000313" key="2">
    <source>
        <dbReference type="EMBL" id="BFO70393.1"/>
    </source>
</evidence>
<protein>
    <recommendedName>
        <fullName evidence="3">DUF4234 domain-containing protein</fullName>
    </recommendedName>
</protein>
<feature type="transmembrane region" description="Helical" evidence="1">
    <location>
        <begin position="51"/>
        <end position="70"/>
    </location>
</feature>
<reference evidence="2" key="1">
    <citation type="submission" date="2024-07" db="EMBL/GenBank/DDBJ databases">
        <title>Complete genome sequence of Prevotella sp. YM-2024 GTC17253.</title>
        <authorList>
            <person name="Hayashi M."/>
            <person name="Muto Y."/>
            <person name="Tanaka K."/>
            <person name="Niwa H."/>
        </authorList>
    </citation>
    <scope>NUCLEOTIDE SEQUENCE</scope>
    <source>
        <strain evidence="2">GTC17253</strain>
    </source>
</reference>
<feature type="transmembrane region" description="Helical" evidence="1">
    <location>
        <begin position="90"/>
        <end position="110"/>
    </location>
</feature>